<dbReference type="Gene3D" id="3.40.50.720">
    <property type="entry name" value="NAD(P)-binding Rossmann-like Domain"/>
    <property type="match status" value="1"/>
</dbReference>
<dbReference type="GO" id="GO:0016020">
    <property type="term" value="C:membrane"/>
    <property type="evidence" value="ECO:0007669"/>
    <property type="project" value="InterPro"/>
</dbReference>
<gene>
    <name evidence="4" type="ORF">CFP71_32695</name>
</gene>
<keyword evidence="1" id="KW-0521">NADP</keyword>
<dbReference type="AlphaFoldDB" id="A0A229RP10"/>
<dbReference type="EMBL" id="NMQT01000124">
    <property type="protein sequence ID" value="OXM48295.1"/>
    <property type="molecule type" value="Genomic_DNA"/>
</dbReference>
<dbReference type="GO" id="GO:0003960">
    <property type="term" value="F:quinone reductase (NADPH) activity"/>
    <property type="evidence" value="ECO:0007669"/>
    <property type="project" value="TreeGrafter"/>
</dbReference>
<dbReference type="PROSITE" id="PS51096">
    <property type="entry name" value="PTS_EIIA_TYPE_4"/>
    <property type="match status" value="1"/>
</dbReference>
<dbReference type="InterPro" id="IPR011032">
    <property type="entry name" value="GroES-like_sf"/>
</dbReference>
<feature type="domain" description="PTS EIIA type-4" evidence="3">
    <location>
        <begin position="131"/>
        <end position="294"/>
    </location>
</feature>
<accession>A0A229RP10</accession>
<evidence type="ECO:0000256" key="1">
    <source>
        <dbReference type="ARBA" id="ARBA00022857"/>
    </source>
</evidence>
<evidence type="ECO:0000259" key="3">
    <source>
        <dbReference type="PROSITE" id="PS51096"/>
    </source>
</evidence>
<evidence type="ECO:0000313" key="5">
    <source>
        <dbReference type="Proteomes" id="UP000215223"/>
    </source>
</evidence>
<proteinExistence type="predicted"/>
<protein>
    <submittedName>
        <fullName evidence="4">NADPH:quinone reductase</fullName>
    </submittedName>
</protein>
<dbReference type="Pfam" id="PF00107">
    <property type="entry name" value="ADH_zinc_N"/>
    <property type="match status" value="1"/>
</dbReference>
<keyword evidence="5" id="KW-1185">Reference proteome</keyword>
<dbReference type="Proteomes" id="UP000215223">
    <property type="component" value="Unassembled WGS sequence"/>
</dbReference>
<dbReference type="GO" id="GO:0005829">
    <property type="term" value="C:cytosol"/>
    <property type="evidence" value="ECO:0007669"/>
    <property type="project" value="TreeGrafter"/>
</dbReference>
<dbReference type="SUPFAM" id="SSF50129">
    <property type="entry name" value="GroES-like"/>
    <property type="match status" value="1"/>
</dbReference>
<dbReference type="GO" id="GO:0035925">
    <property type="term" value="F:mRNA 3'-UTR AU-rich region binding"/>
    <property type="evidence" value="ECO:0007669"/>
    <property type="project" value="TreeGrafter"/>
</dbReference>
<name>A0A229RP10_9PSEU</name>
<dbReference type="OrthoDB" id="9805883at2"/>
<dbReference type="InterPro" id="IPR013154">
    <property type="entry name" value="ADH-like_N"/>
</dbReference>
<dbReference type="InterPro" id="IPR020843">
    <property type="entry name" value="ER"/>
</dbReference>
<dbReference type="PANTHER" id="PTHR48106:SF13">
    <property type="entry name" value="QUINONE OXIDOREDUCTASE-RELATED"/>
    <property type="match status" value="1"/>
</dbReference>
<dbReference type="RefSeq" id="WP_093937805.1">
    <property type="nucleotide sequence ID" value="NZ_NMQT01000124.1"/>
</dbReference>
<dbReference type="GO" id="GO:0070402">
    <property type="term" value="F:NADPH binding"/>
    <property type="evidence" value="ECO:0007669"/>
    <property type="project" value="TreeGrafter"/>
</dbReference>
<evidence type="ECO:0000256" key="2">
    <source>
        <dbReference type="ARBA" id="ARBA00023002"/>
    </source>
</evidence>
<dbReference type="SUPFAM" id="SSF51735">
    <property type="entry name" value="NAD(P)-binding Rossmann-fold domains"/>
    <property type="match status" value="1"/>
</dbReference>
<dbReference type="Gene3D" id="3.90.180.10">
    <property type="entry name" value="Medium-chain alcohol dehydrogenases, catalytic domain"/>
    <property type="match status" value="1"/>
</dbReference>
<dbReference type="InterPro" id="IPR036291">
    <property type="entry name" value="NAD(P)-bd_dom_sf"/>
</dbReference>
<sequence length="319" mass="33076">MRAVQVTEFGGPEVLNLVDLPDPVPGPGQLLVEVDRIGINYADTHQAENSYLAPSKLPLVPGGEVVGRTADGKRVVSLLNGGGGYAERAVADGVTSFDVPDGVDDLTALSFIVQGTTAALLLRKSAHLEPGESVVVHAAGGGVGSIAVQLAKAWGAGRVIATASSDEKRALALELGADIAIDSRAENMTDALREANGGKRVDIVLDMTGGTVTDQSVVALAPFGRLAFYGMASRKSPKPIEARNLLGHSTTVAGMWLPHAFKLPGNVFGRTLDELFELALAGQVRAVAGGEYALSDARAAHEALRSRGTMGKLLLDPSK</sequence>
<organism evidence="4 5">
    <name type="scientific">Amycolatopsis thailandensis</name>
    <dbReference type="NCBI Taxonomy" id="589330"/>
    <lineage>
        <taxon>Bacteria</taxon>
        <taxon>Bacillati</taxon>
        <taxon>Actinomycetota</taxon>
        <taxon>Actinomycetes</taxon>
        <taxon>Pseudonocardiales</taxon>
        <taxon>Pseudonocardiaceae</taxon>
        <taxon>Amycolatopsis</taxon>
    </lineage>
</organism>
<reference evidence="4 5" key="1">
    <citation type="submission" date="2017-07" db="EMBL/GenBank/DDBJ databases">
        <title>Amycolatopsis thailandensis Genome sequencing and assembly.</title>
        <authorList>
            <person name="Kaur N."/>
            <person name="Mayilraj S."/>
        </authorList>
    </citation>
    <scope>NUCLEOTIDE SEQUENCE [LARGE SCALE GENOMIC DNA]</scope>
    <source>
        <strain evidence="4 5">JCM 16380</strain>
    </source>
</reference>
<evidence type="ECO:0000313" key="4">
    <source>
        <dbReference type="EMBL" id="OXM48295.1"/>
    </source>
</evidence>
<dbReference type="InterPro" id="IPR004701">
    <property type="entry name" value="PTS_EIIA_man-typ"/>
</dbReference>
<comment type="caution">
    <text evidence="4">The sequence shown here is derived from an EMBL/GenBank/DDBJ whole genome shotgun (WGS) entry which is preliminary data.</text>
</comment>
<dbReference type="SMART" id="SM00829">
    <property type="entry name" value="PKS_ER"/>
    <property type="match status" value="1"/>
</dbReference>
<dbReference type="PANTHER" id="PTHR48106">
    <property type="entry name" value="QUINONE OXIDOREDUCTASE PIG3-RELATED"/>
    <property type="match status" value="1"/>
</dbReference>
<dbReference type="Pfam" id="PF08240">
    <property type="entry name" value="ADH_N"/>
    <property type="match status" value="1"/>
</dbReference>
<keyword evidence="2" id="KW-0560">Oxidoreductase</keyword>
<dbReference type="GO" id="GO:0009401">
    <property type="term" value="P:phosphoenolpyruvate-dependent sugar phosphotransferase system"/>
    <property type="evidence" value="ECO:0007669"/>
    <property type="project" value="InterPro"/>
</dbReference>
<dbReference type="InterPro" id="IPR013149">
    <property type="entry name" value="ADH-like_C"/>
</dbReference>